<name>A0ABU7PYS1_9ACTN</name>
<keyword evidence="3" id="KW-1185">Reference proteome</keyword>
<dbReference type="EMBL" id="JAZBJO010000011">
    <property type="protein sequence ID" value="MEE4594223.1"/>
    <property type="molecule type" value="Genomic_DNA"/>
</dbReference>
<accession>A0ABU7PYS1</accession>
<reference evidence="2 3" key="1">
    <citation type="submission" date="2023-11" db="EMBL/GenBank/DDBJ databases">
        <title>30 novel species of actinomycetes from the DSMZ collection.</title>
        <authorList>
            <person name="Nouioui I."/>
        </authorList>
    </citation>
    <scope>NUCLEOTIDE SEQUENCE [LARGE SCALE GENOMIC DNA]</scope>
    <source>
        <strain evidence="2 3">DSM 41524</strain>
    </source>
</reference>
<dbReference type="Proteomes" id="UP001354709">
    <property type="component" value="Unassembled WGS sequence"/>
</dbReference>
<dbReference type="RefSeq" id="WP_330810396.1">
    <property type="nucleotide sequence ID" value="NZ_JAZBJO010000011.1"/>
</dbReference>
<comment type="caution">
    <text evidence="2">The sequence shown here is derived from an EMBL/GenBank/DDBJ whole genome shotgun (WGS) entry which is preliminary data.</text>
</comment>
<protein>
    <submittedName>
        <fullName evidence="2">Uncharacterized protein</fullName>
    </submittedName>
</protein>
<sequence>MILLSRARAAGSFDSSSSQASTGDESLDGHGDAVDPQAGQVGHPFGDVVPNLAAGAGDVDGIGQLQGDTEAD</sequence>
<organism evidence="2 3">
    <name type="scientific">Streptomyces asiaticus subsp. ignotus</name>
    <dbReference type="NCBI Taxonomy" id="3098222"/>
    <lineage>
        <taxon>Bacteria</taxon>
        <taxon>Bacillati</taxon>
        <taxon>Actinomycetota</taxon>
        <taxon>Actinomycetes</taxon>
        <taxon>Kitasatosporales</taxon>
        <taxon>Streptomycetaceae</taxon>
        <taxon>Streptomyces</taxon>
        <taxon>Streptomyces violaceusniger group</taxon>
    </lineage>
</organism>
<feature type="compositionally biased region" description="Low complexity" evidence="1">
    <location>
        <begin position="1"/>
        <end position="24"/>
    </location>
</feature>
<evidence type="ECO:0000313" key="3">
    <source>
        <dbReference type="Proteomes" id="UP001354709"/>
    </source>
</evidence>
<feature type="region of interest" description="Disordered" evidence="1">
    <location>
        <begin position="1"/>
        <end position="72"/>
    </location>
</feature>
<gene>
    <name evidence="2" type="ORF">V2J94_20435</name>
</gene>
<evidence type="ECO:0000313" key="2">
    <source>
        <dbReference type="EMBL" id="MEE4594223.1"/>
    </source>
</evidence>
<evidence type="ECO:0000256" key="1">
    <source>
        <dbReference type="SAM" id="MobiDB-lite"/>
    </source>
</evidence>
<proteinExistence type="predicted"/>